<sequence length="125" mass="13979">MTNNFEDDTYGKENIVDLRVGLGYYYNWMVAPKLNIAPSLHVGIGPKFSKYTLAGQEEKNNYLATEYGAGLQLGYNTDCFCMGIVGELDGTSHQDSDSNAISNNLWHTVFLGYRLDPPQKLKALF</sequence>
<dbReference type="Proteomes" id="UP000198940">
    <property type="component" value="Unassembled WGS sequence"/>
</dbReference>
<organism evidence="1 2">
    <name type="scientific">Flagellimonas taeanensis</name>
    <dbReference type="NCBI Taxonomy" id="1005926"/>
    <lineage>
        <taxon>Bacteria</taxon>
        <taxon>Pseudomonadati</taxon>
        <taxon>Bacteroidota</taxon>
        <taxon>Flavobacteriia</taxon>
        <taxon>Flavobacteriales</taxon>
        <taxon>Flavobacteriaceae</taxon>
        <taxon>Flagellimonas</taxon>
    </lineage>
</organism>
<comment type="caution">
    <text evidence="1">The sequence shown here is derived from an EMBL/GenBank/DDBJ whole genome shotgun (WGS) entry which is preliminary data.</text>
</comment>
<protein>
    <recommendedName>
        <fullName evidence="3">Outer membrane protein beta-barrel domain-containing protein</fullName>
    </recommendedName>
</protein>
<reference evidence="1 2" key="1">
    <citation type="submission" date="2016-10" db="EMBL/GenBank/DDBJ databases">
        <authorList>
            <person name="Varghese N."/>
            <person name="Submissions S."/>
        </authorList>
    </citation>
    <scope>NUCLEOTIDE SEQUENCE [LARGE SCALE GENOMIC DNA]</scope>
    <source>
        <strain evidence="1 2">DSM 26351</strain>
    </source>
</reference>
<evidence type="ECO:0000313" key="2">
    <source>
        <dbReference type="Proteomes" id="UP000198940"/>
    </source>
</evidence>
<dbReference type="EMBL" id="FOKU01000005">
    <property type="protein sequence ID" value="SFC05582.1"/>
    <property type="molecule type" value="Genomic_DNA"/>
</dbReference>
<dbReference type="RefSeq" id="WP_072880770.1">
    <property type="nucleotide sequence ID" value="NZ_FOKU01000005.1"/>
</dbReference>
<evidence type="ECO:0008006" key="3">
    <source>
        <dbReference type="Google" id="ProtNLM"/>
    </source>
</evidence>
<accession>A0A1I1G2R5</accession>
<gene>
    <name evidence="1" type="ORF">SAMN04487891_105127</name>
</gene>
<proteinExistence type="predicted"/>
<name>A0A1I1G2R5_9FLAO</name>
<keyword evidence="2" id="KW-1185">Reference proteome</keyword>
<evidence type="ECO:0000313" key="1">
    <source>
        <dbReference type="EMBL" id="SFC05582.1"/>
    </source>
</evidence>